<proteinExistence type="predicted"/>
<protein>
    <submittedName>
        <fullName evidence="1">Deoxyribodipyrimidine photolyase-related protein</fullName>
    </submittedName>
</protein>
<evidence type="ECO:0000313" key="2">
    <source>
        <dbReference type="EMBL" id="SCY73689.1"/>
    </source>
</evidence>
<dbReference type="Gene3D" id="1.10.579.10">
    <property type="entry name" value="DNA Cyclobutane Dipyrimidine Photolyase, subunit A, domain 3"/>
    <property type="match status" value="1"/>
</dbReference>
<sequence length="512" mass="59369">MAKLCFILGDQLSETLSAITAINKCDDVILMCEVAQEATYVDHHPKKIAFIFSAMRHFAQELVAKGYQVRYIKFDDPDNQGSLTKELFRAIEEVKPSSICLTEPGEWRVLKMIQDCKDQLAVPLTIHEDNRFLCTTNEFKNWATCKNRLRMEHFYRMMRQKHNLLIDEKGKPIGGSWNYDAQNRKNAKHVPSFPKRLEYPIDVITADILRLVSTHFSNHFGELHPFNLAVTRNQALSEADYFMGHCLGFFGDYQDAMLSNEITLYHSKLSFYLNTGLLQPLELCRRAEQAYFTQKAPLNSVEGFIRQILGWREYVRGIYWLFMPSYKEMNYFNAVRHLPAFFWGAETKMFCIKEVVRQTSAEAYSHHIQRLMITGNFALLAGLDPQQVCDWYLTVYADAYEWVELPNTLGMALYADGGLMSTKPYAASGKYINRMSNFCQSCPYNPNDLLGENACPFNALYWNFLKQNQEKLKNNTRLNYAYMNWQKMSTDKKEAILHKAQQIFANLDSACL</sequence>
<dbReference type="HOGENOM" id="CLU_031632_1_0_6"/>
<evidence type="ECO:0000313" key="4">
    <source>
        <dbReference type="Proteomes" id="UP000182998"/>
    </source>
</evidence>
<dbReference type="Gene3D" id="1.10.10.1710">
    <property type="entry name" value="Deoxyribodipyrimidine photolyase-related"/>
    <property type="match status" value="1"/>
</dbReference>
<keyword evidence="1" id="KW-0456">Lyase</keyword>
<dbReference type="PATRIC" id="fig|451.8.peg.2500"/>
<dbReference type="EMBL" id="FMVN01000016">
    <property type="protein sequence ID" value="SCY73689.1"/>
    <property type="molecule type" value="Genomic_DNA"/>
</dbReference>
<organism evidence="1 3">
    <name type="scientific">Legionella micdadei</name>
    <name type="common">Tatlockia micdadei</name>
    <dbReference type="NCBI Taxonomy" id="451"/>
    <lineage>
        <taxon>Bacteria</taxon>
        <taxon>Pseudomonadati</taxon>
        <taxon>Pseudomonadota</taxon>
        <taxon>Gammaproteobacteria</taxon>
        <taxon>Legionellales</taxon>
        <taxon>Legionellaceae</taxon>
        <taxon>Legionella</taxon>
    </lineage>
</organism>
<dbReference type="Gene3D" id="3.40.50.620">
    <property type="entry name" value="HUPs"/>
    <property type="match status" value="1"/>
</dbReference>
<reference evidence="1" key="2">
    <citation type="submission" date="2014-09" db="EMBL/GenBank/DDBJ databases">
        <authorList>
            <person name="GOMEZ-VALERO Laura"/>
        </authorList>
    </citation>
    <scope>NUCLEOTIDE SEQUENCE</scope>
    <source>
        <strain evidence="1">ATCC33218</strain>
    </source>
</reference>
<dbReference type="EMBL" id="LN614830">
    <property type="protein sequence ID" value="CEG62147.1"/>
    <property type="molecule type" value="Genomic_DNA"/>
</dbReference>
<dbReference type="Proteomes" id="UP000182998">
    <property type="component" value="Unassembled WGS sequence"/>
</dbReference>
<keyword evidence="4" id="KW-1185">Reference proteome</keyword>
<evidence type="ECO:0000313" key="1">
    <source>
        <dbReference type="EMBL" id="CEG62147.1"/>
    </source>
</evidence>
<dbReference type="GO" id="GO:0016829">
    <property type="term" value="F:lyase activity"/>
    <property type="evidence" value="ECO:0007669"/>
    <property type="project" value="UniProtKB-KW"/>
</dbReference>
<dbReference type="InterPro" id="IPR014729">
    <property type="entry name" value="Rossmann-like_a/b/a_fold"/>
</dbReference>
<name>A0A098GJI9_LEGMI</name>
<dbReference type="InterPro" id="IPR052551">
    <property type="entry name" value="UV-DNA_repair_photolyase"/>
</dbReference>
<dbReference type="PANTHER" id="PTHR38657">
    <property type="entry name" value="SLR1343 PROTEIN"/>
    <property type="match status" value="1"/>
</dbReference>
<dbReference type="InterPro" id="IPR007357">
    <property type="entry name" value="PhrB-like"/>
</dbReference>
<dbReference type="InterPro" id="IPR036134">
    <property type="entry name" value="Crypto/Photolyase_FAD-like_sf"/>
</dbReference>
<dbReference type="KEGG" id="tmc:LMI_2909"/>
<dbReference type="PANTHER" id="PTHR38657:SF1">
    <property type="entry name" value="SLR1343 PROTEIN"/>
    <property type="match status" value="1"/>
</dbReference>
<dbReference type="Proteomes" id="UP000032414">
    <property type="component" value="Chromosome I"/>
</dbReference>
<dbReference type="AlphaFoldDB" id="A0A098GJI9"/>
<dbReference type="OrthoDB" id="5288100at2"/>
<gene>
    <name evidence="1" type="ORF">LMI_2909</name>
    <name evidence="2" type="ORF">SAMN02982997_02712</name>
</gene>
<evidence type="ECO:0000313" key="3">
    <source>
        <dbReference type="Proteomes" id="UP000032414"/>
    </source>
</evidence>
<dbReference type="RefSeq" id="WP_045100268.1">
    <property type="nucleotide sequence ID" value="NZ_CP020614.1"/>
</dbReference>
<accession>A0A098GJI9</accession>
<dbReference type="Gene3D" id="1.25.40.80">
    <property type="match status" value="1"/>
</dbReference>
<reference evidence="3" key="1">
    <citation type="submission" date="2014-09" db="EMBL/GenBank/DDBJ databases">
        <authorList>
            <person name="Gomez-Valero L."/>
        </authorList>
    </citation>
    <scope>NUCLEOTIDE SEQUENCE [LARGE SCALE GENOMIC DNA]</scope>
    <source>
        <strain evidence="3">ATCC33218</strain>
    </source>
</reference>
<dbReference type="Pfam" id="PF04244">
    <property type="entry name" value="DPRP"/>
    <property type="match status" value="1"/>
</dbReference>
<dbReference type="SUPFAM" id="SSF48173">
    <property type="entry name" value="Cryptochrome/photolyase FAD-binding domain"/>
    <property type="match status" value="1"/>
</dbReference>
<dbReference type="STRING" id="451.B6N58_13435"/>
<reference evidence="2 4" key="3">
    <citation type="submission" date="2016-10" db="EMBL/GenBank/DDBJ databases">
        <authorList>
            <person name="Varghese N."/>
            <person name="Submissions S."/>
        </authorList>
    </citation>
    <scope>NUCLEOTIDE SEQUENCE [LARGE SCALE GENOMIC DNA]</scope>
    <source>
        <strain evidence="2 4">ATCC 33218</strain>
    </source>
</reference>